<name>A0A4R6EFP0_9RHOO</name>
<feature type="domain" description="Flagellar motor switch protein FliN-like C-terminal" evidence="1">
    <location>
        <begin position="221"/>
        <end position="278"/>
    </location>
</feature>
<comment type="caution">
    <text evidence="2">The sequence shown here is derived from an EMBL/GenBank/DDBJ whole genome shotgun (WGS) entry which is preliminary data.</text>
</comment>
<protein>
    <submittedName>
        <fullName evidence="2">Flagellar motor switch protein FliM</fullName>
    </submittedName>
</protein>
<dbReference type="Proteomes" id="UP000295129">
    <property type="component" value="Unassembled WGS sequence"/>
</dbReference>
<dbReference type="EMBL" id="SNVV01000001">
    <property type="protein sequence ID" value="TDN57100.1"/>
    <property type="molecule type" value="Genomic_DNA"/>
</dbReference>
<keyword evidence="2" id="KW-0282">Flagellum</keyword>
<dbReference type="SUPFAM" id="SSF101801">
    <property type="entry name" value="Surface presentation of antigens (SPOA)"/>
    <property type="match status" value="1"/>
</dbReference>
<evidence type="ECO:0000313" key="3">
    <source>
        <dbReference type="Proteomes" id="UP000295129"/>
    </source>
</evidence>
<gene>
    <name evidence="2" type="ORF">C7389_101485</name>
</gene>
<evidence type="ECO:0000259" key="1">
    <source>
        <dbReference type="Pfam" id="PF01052"/>
    </source>
</evidence>
<dbReference type="AlphaFoldDB" id="A0A4R6EFP0"/>
<evidence type="ECO:0000313" key="2">
    <source>
        <dbReference type="EMBL" id="TDN57100.1"/>
    </source>
</evidence>
<dbReference type="InterPro" id="IPR036429">
    <property type="entry name" value="SpoA-like_sf"/>
</dbReference>
<dbReference type="RefSeq" id="WP_133587970.1">
    <property type="nucleotide sequence ID" value="NZ_SNVV01000001.1"/>
</dbReference>
<accession>A0A4R6EFP0</accession>
<keyword evidence="2" id="KW-0966">Cell projection</keyword>
<keyword evidence="3" id="KW-1185">Reference proteome</keyword>
<sequence length="285" mass="31278">MNTTPPIATHQHPVLDPCSLGRPVHLLGKFTALFRDDLAELLRTRLNRRYRASFQVGKVQLAQTPALPTQRWRVFDHGAGRVAFSMDRRLLLSILAYRYGAASVPEAEGEAQPETATEERLCGMLGKQFVATLAQRVALLPGADNSWSTEGGEPAEISLTPPVERTWLLRAELVEPGHGISGELLFALDETWMSRILRGVAPAAERTRPGKLPRQPLAARLPLVLIARLLEKELPLGTLLDARVGDVIPMQLGPTEVLIGNALLFRAAVAEHKGKLCLTSFEDVE</sequence>
<proteinExistence type="predicted"/>
<dbReference type="Pfam" id="PF01052">
    <property type="entry name" value="FliMN_C"/>
    <property type="match status" value="1"/>
</dbReference>
<dbReference type="InterPro" id="IPR001543">
    <property type="entry name" value="FliN-like_C"/>
</dbReference>
<organism evidence="2 3">
    <name type="scientific">Azoarcus indigens</name>
    <dbReference type="NCBI Taxonomy" id="29545"/>
    <lineage>
        <taxon>Bacteria</taxon>
        <taxon>Pseudomonadati</taxon>
        <taxon>Pseudomonadota</taxon>
        <taxon>Betaproteobacteria</taxon>
        <taxon>Rhodocyclales</taxon>
        <taxon>Zoogloeaceae</taxon>
        <taxon>Azoarcus</taxon>
    </lineage>
</organism>
<dbReference type="OrthoDB" id="8560797at2"/>
<reference evidence="2 3" key="1">
    <citation type="submission" date="2019-03" db="EMBL/GenBank/DDBJ databases">
        <title>Genomic Encyclopedia of Type Strains, Phase IV (KMG-IV): sequencing the most valuable type-strain genomes for metagenomic binning, comparative biology and taxonomic classification.</title>
        <authorList>
            <person name="Goeker M."/>
        </authorList>
    </citation>
    <scope>NUCLEOTIDE SEQUENCE [LARGE SCALE GENOMIC DNA]</scope>
    <source>
        <strain evidence="2 3">DSM 12121</strain>
    </source>
</reference>
<keyword evidence="2" id="KW-0969">Cilium</keyword>